<evidence type="ECO:0000256" key="1">
    <source>
        <dbReference type="SAM" id="Phobius"/>
    </source>
</evidence>
<evidence type="ECO:0000313" key="3">
    <source>
        <dbReference type="Proteomes" id="UP000436088"/>
    </source>
</evidence>
<keyword evidence="1" id="KW-1133">Transmembrane helix</keyword>
<proteinExistence type="predicted"/>
<sequence>MNAEVVVLGFAMDGQFLLIFQIVIEYYFHKHSLYARSQNQRCKQQPRQPDRTWIHDRAVWNEEKIRRLFVNVEAKETRRVSISPCREDILVWGNHYSGVYSARSGYQWFIPSCDIMILGNRRRHVRLFPRSKFCLKFASLHGGLLMKRCK</sequence>
<organism evidence="2 3">
    <name type="scientific">Hibiscus syriacus</name>
    <name type="common">Rose of Sharon</name>
    <dbReference type="NCBI Taxonomy" id="106335"/>
    <lineage>
        <taxon>Eukaryota</taxon>
        <taxon>Viridiplantae</taxon>
        <taxon>Streptophyta</taxon>
        <taxon>Embryophyta</taxon>
        <taxon>Tracheophyta</taxon>
        <taxon>Spermatophyta</taxon>
        <taxon>Magnoliopsida</taxon>
        <taxon>eudicotyledons</taxon>
        <taxon>Gunneridae</taxon>
        <taxon>Pentapetalae</taxon>
        <taxon>rosids</taxon>
        <taxon>malvids</taxon>
        <taxon>Malvales</taxon>
        <taxon>Malvaceae</taxon>
        <taxon>Malvoideae</taxon>
        <taxon>Hibiscus</taxon>
    </lineage>
</organism>
<keyword evidence="1" id="KW-0472">Membrane</keyword>
<evidence type="ECO:0000313" key="2">
    <source>
        <dbReference type="EMBL" id="KAE8734689.1"/>
    </source>
</evidence>
<dbReference type="AlphaFoldDB" id="A0A6A3D618"/>
<feature type="transmembrane region" description="Helical" evidence="1">
    <location>
        <begin position="6"/>
        <end position="28"/>
    </location>
</feature>
<dbReference type="Proteomes" id="UP000436088">
    <property type="component" value="Unassembled WGS sequence"/>
</dbReference>
<comment type="caution">
    <text evidence="2">The sequence shown here is derived from an EMBL/GenBank/DDBJ whole genome shotgun (WGS) entry which is preliminary data.</text>
</comment>
<keyword evidence="3" id="KW-1185">Reference proteome</keyword>
<name>A0A6A3D618_HIBSY</name>
<keyword evidence="1" id="KW-0812">Transmembrane</keyword>
<accession>A0A6A3D618</accession>
<reference evidence="2" key="1">
    <citation type="submission" date="2019-09" db="EMBL/GenBank/DDBJ databases">
        <title>Draft genome information of white flower Hibiscus syriacus.</title>
        <authorList>
            <person name="Kim Y.-M."/>
        </authorList>
    </citation>
    <scope>NUCLEOTIDE SEQUENCE [LARGE SCALE GENOMIC DNA]</scope>
    <source>
        <strain evidence="2">YM2019G1</strain>
    </source>
</reference>
<dbReference type="EMBL" id="VEPZ02000065">
    <property type="protein sequence ID" value="KAE8734689.1"/>
    <property type="molecule type" value="Genomic_DNA"/>
</dbReference>
<protein>
    <submittedName>
        <fullName evidence="2">Uncharacterized protein</fullName>
    </submittedName>
</protein>
<gene>
    <name evidence="2" type="ORF">F3Y22_tig00000738pilonHSYRG00232</name>
</gene>